<dbReference type="EMBL" id="JAIWYP010000009">
    <property type="protein sequence ID" value="KAH3772742.1"/>
    <property type="molecule type" value="Genomic_DNA"/>
</dbReference>
<name>A0A9D4E6T7_DREPO</name>
<comment type="caution">
    <text evidence="1">The sequence shown here is derived from an EMBL/GenBank/DDBJ whole genome shotgun (WGS) entry which is preliminary data.</text>
</comment>
<gene>
    <name evidence="1" type="ORF">DPMN_174087</name>
</gene>
<protein>
    <submittedName>
        <fullName evidence="1">Uncharacterized protein</fullName>
    </submittedName>
</protein>
<evidence type="ECO:0000313" key="2">
    <source>
        <dbReference type="Proteomes" id="UP000828390"/>
    </source>
</evidence>
<organism evidence="1 2">
    <name type="scientific">Dreissena polymorpha</name>
    <name type="common">Zebra mussel</name>
    <name type="synonym">Mytilus polymorpha</name>
    <dbReference type="NCBI Taxonomy" id="45954"/>
    <lineage>
        <taxon>Eukaryota</taxon>
        <taxon>Metazoa</taxon>
        <taxon>Spiralia</taxon>
        <taxon>Lophotrochozoa</taxon>
        <taxon>Mollusca</taxon>
        <taxon>Bivalvia</taxon>
        <taxon>Autobranchia</taxon>
        <taxon>Heteroconchia</taxon>
        <taxon>Euheterodonta</taxon>
        <taxon>Imparidentia</taxon>
        <taxon>Neoheterodontei</taxon>
        <taxon>Myida</taxon>
        <taxon>Dreissenoidea</taxon>
        <taxon>Dreissenidae</taxon>
        <taxon>Dreissena</taxon>
    </lineage>
</organism>
<proteinExistence type="predicted"/>
<reference evidence="1" key="1">
    <citation type="journal article" date="2019" name="bioRxiv">
        <title>The Genome of the Zebra Mussel, Dreissena polymorpha: A Resource for Invasive Species Research.</title>
        <authorList>
            <person name="McCartney M.A."/>
            <person name="Auch B."/>
            <person name="Kono T."/>
            <person name="Mallez S."/>
            <person name="Zhang Y."/>
            <person name="Obille A."/>
            <person name="Becker A."/>
            <person name="Abrahante J.E."/>
            <person name="Garbe J."/>
            <person name="Badalamenti J.P."/>
            <person name="Herman A."/>
            <person name="Mangelson H."/>
            <person name="Liachko I."/>
            <person name="Sullivan S."/>
            <person name="Sone E.D."/>
            <person name="Koren S."/>
            <person name="Silverstein K.A.T."/>
            <person name="Beckman K.B."/>
            <person name="Gohl D.M."/>
        </authorList>
    </citation>
    <scope>NUCLEOTIDE SEQUENCE</scope>
    <source>
        <strain evidence="1">Duluth1</strain>
        <tissue evidence="1">Whole animal</tissue>
    </source>
</reference>
<reference evidence="1" key="2">
    <citation type="submission" date="2020-11" db="EMBL/GenBank/DDBJ databases">
        <authorList>
            <person name="McCartney M.A."/>
            <person name="Auch B."/>
            <person name="Kono T."/>
            <person name="Mallez S."/>
            <person name="Becker A."/>
            <person name="Gohl D.M."/>
            <person name="Silverstein K.A.T."/>
            <person name="Koren S."/>
            <person name="Bechman K.B."/>
            <person name="Herman A."/>
            <person name="Abrahante J.E."/>
            <person name="Garbe J."/>
        </authorList>
    </citation>
    <scope>NUCLEOTIDE SEQUENCE</scope>
    <source>
        <strain evidence="1">Duluth1</strain>
        <tissue evidence="1">Whole animal</tissue>
    </source>
</reference>
<accession>A0A9D4E6T7</accession>
<sequence length="165" mass="18858">MYPNFRLYNLYIRELFKLVQDILGKNLLTKFHDDRKINVASRVLSRKIAMPQHGHVFQPTGTIFYTNTGDTPFQSTLHLGLTSHVQRGIEPAISGLIRYKENALPPGGHVFQPIGIIFKLVENIIGKNLLTTFYEDPTINVASRVLTRQMLTTVHRQKVITKAHH</sequence>
<evidence type="ECO:0000313" key="1">
    <source>
        <dbReference type="EMBL" id="KAH3772742.1"/>
    </source>
</evidence>
<dbReference type="AlphaFoldDB" id="A0A9D4E6T7"/>
<dbReference type="Proteomes" id="UP000828390">
    <property type="component" value="Unassembled WGS sequence"/>
</dbReference>
<keyword evidence="2" id="KW-1185">Reference proteome</keyword>